<dbReference type="Proteomes" id="UP001154860">
    <property type="component" value="Unassembled WGS sequence"/>
</dbReference>
<dbReference type="RefSeq" id="WP_205520318.1">
    <property type="nucleotide sequence ID" value="NZ_JAFHKJ010000183.1"/>
</dbReference>
<organism evidence="1 2">
    <name type="scientific">Pseudomonas lactucae</name>
    <dbReference type="NCBI Taxonomy" id="2813360"/>
    <lineage>
        <taxon>Bacteria</taxon>
        <taxon>Pseudomonadati</taxon>
        <taxon>Pseudomonadota</taxon>
        <taxon>Gammaproteobacteria</taxon>
        <taxon>Pseudomonadales</taxon>
        <taxon>Pseudomonadaceae</taxon>
        <taxon>Pseudomonas</taxon>
    </lineage>
</organism>
<reference evidence="1 2" key="2">
    <citation type="journal article" date="2023" name="Plant Pathol.">
        <title>Dismantling and reorganizing Pseudomonas marginalis sensu#lato.</title>
        <authorList>
            <person name="Sawada H."/>
            <person name="Fujikawa T."/>
            <person name="Satou M."/>
        </authorList>
    </citation>
    <scope>NUCLEOTIDE SEQUENCE [LARGE SCALE GENOMIC DNA]</scope>
    <source>
        <strain evidence="1 2">MAFF 301381</strain>
    </source>
</reference>
<protein>
    <submittedName>
        <fullName evidence="1">Uncharacterized protein</fullName>
    </submittedName>
</protein>
<gene>
    <name evidence="1" type="ORF">JWR99_28690</name>
</gene>
<dbReference type="AlphaFoldDB" id="A0A9X0YJ95"/>
<accession>A0A9X0YJ95</accession>
<evidence type="ECO:0000313" key="2">
    <source>
        <dbReference type="Proteomes" id="UP001154860"/>
    </source>
</evidence>
<reference evidence="1 2" key="1">
    <citation type="journal article" date="2021" name="Int. J. Syst. Evol. Microbiol.">
        <title>Pseudomonas lactucae sp. nov., a pathogen causing bacterial rot of lettuce in Japan.</title>
        <authorList>
            <person name="Sawada H."/>
            <person name="Fujikawa T."/>
            <person name="Satou M."/>
        </authorList>
    </citation>
    <scope>NUCLEOTIDE SEQUENCE [LARGE SCALE GENOMIC DNA]</scope>
    <source>
        <strain evidence="1 2">MAFF 301381</strain>
    </source>
</reference>
<proteinExistence type="predicted"/>
<name>A0A9X0YJ95_9PSED</name>
<keyword evidence="2" id="KW-1185">Reference proteome</keyword>
<evidence type="ECO:0000313" key="1">
    <source>
        <dbReference type="EMBL" id="MBN2979674.1"/>
    </source>
</evidence>
<dbReference type="EMBL" id="JAFHKJ010000183">
    <property type="protein sequence ID" value="MBN2979674.1"/>
    <property type="molecule type" value="Genomic_DNA"/>
</dbReference>
<feature type="non-terminal residue" evidence="1">
    <location>
        <position position="1"/>
    </location>
</feature>
<sequence length="63" mass="6691">VVANPLVEDTVSKDTVAGSFTVGDEETPVANLVVTFTGDSNKDGYYAISGNNVVLTQSRCRLR</sequence>
<comment type="caution">
    <text evidence="1">The sequence shown here is derived from an EMBL/GenBank/DDBJ whole genome shotgun (WGS) entry which is preliminary data.</text>
</comment>